<accession>A0A9D4H4K5</accession>
<dbReference type="EMBL" id="JAIWYP010000005">
    <property type="protein sequence ID" value="KAH3828177.1"/>
    <property type="molecule type" value="Genomic_DNA"/>
</dbReference>
<reference evidence="2" key="1">
    <citation type="journal article" date="2019" name="bioRxiv">
        <title>The Genome of the Zebra Mussel, Dreissena polymorpha: A Resource for Invasive Species Research.</title>
        <authorList>
            <person name="McCartney M.A."/>
            <person name="Auch B."/>
            <person name="Kono T."/>
            <person name="Mallez S."/>
            <person name="Zhang Y."/>
            <person name="Obille A."/>
            <person name="Becker A."/>
            <person name="Abrahante J.E."/>
            <person name="Garbe J."/>
            <person name="Badalamenti J.P."/>
            <person name="Herman A."/>
            <person name="Mangelson H."/>
            <person name="Liachko I."/>
            <person name="Sullivan S."/>
            <person name="Sone E.D."/>
            <person name="Koren S."/>
            <person name="Silverstein K.A.T."/>
            <person name="Beckman K.B."/>
            <person name="Gohl D.M."/>
        </authorList>
    </citation>
    <scope>NUCLEOTIDE SEQUENCE</scope>
    <source>
        <strain evidence="2">Duluth1</strain>
        <tissue evidence="2">Whole animal</tissue>
    </source>
</reference>
<name>A0A9D4H4K5_DREPO</name>
<evidence type="ECO:0000313" key="3">
    <source>
        <dbReference type="Proteomes" id="UP000828390"/>
    </source>
</evidence>
<gene>
    <name evidence="2" type="ORF">DPMN_130129</name>
</gene>
<comment type="caution">
    <text evidence="2">The sequence shown here is derived from an EMBL/GenBank/DDBJ whole genome shotgun (WGS) entry which is preliminary data.</text>
</comment>
<evidence type="ECO:0000256" key="1">
    <source>
        <dbReference type="SAM" id="MobiDB-lite"/>
    </source>
</evidence>
<keyword evidence="3" id="KW-1185">Reference proteome</keyword>
<feature type="compositionally biased region" description="Polar residues" evidence="1">
    <location>
        <begin position="20"/>
        <end position="34"/>
    </location>
</feature>
<sequence length="144" mass="15863">MSKVRASVLQSMETVDVCRASTTGTGPSKNSNPEIPNGSCRISLPDISHMVYPSAPMDTSNSSFRTSAAANCDDLMTEFRPHPSGSVFAERLRQYEDSIRPKCTYSNTESGHTGHRVRIGDQVRNAKSYKQFIHIGTNIIKHTT</sequence>
<dbReference type="AlphaFoldDB" id="A0A9D4H4K5"/>
<organism evidence="2 3">
    <name type="scientific">Dreissena polymorpha</name>
    <name type="common">Zebra mussel</name>
    <name type="synonym">Mytilus polymorpha</name>
    <dbReference type="NCBI Taxonomy" id="45954"/>
    <lineage>
        <taxon>Eukaryota</taxon>
        <taxon>Metazoa</taxon>
        <taxon>Spiralia</taxon>
        <taxon>Lophotrochozoa</taxon>
        <taxon>Mollusca</taxon>
        <taxon>Bivalvia</taxon>
        <taxon>Autobranchia</taxon>
        <taxon>Heteroconchia</taxon>
        <taxon>Euheterodonta</taxon>
        <taxon>Imparidentia</taxon>
        <taxon>Neoheterodontei</taxon>
        <taxon>Myida</taxon>
        <taxon>Dreissenoidea</taxon>
        <taxon>Dreissenidae</taxon>
        <taxon>Dreissena</taxon>
    </lineage>
</organism>
<protein>
    <submittedName>
        <fullName evidence="2">Uncharacterized protein</fullName>
    </submittedName>
</protein>
<dbReference type="Proteomes" id="UP000828390">
    <property type="component" value="Unassembled WGS sequence"/>
</dbReference>
<reference evidence="2" key="2">
    <citation type="submission" date="2020-11" db="EMBL/GenBank/DDBJ databases">
        <authorList>
            <person name="McCartney M.A."/>
            <person name="Auch B."/>
            <person name="Kono T."/>
            <person name="Mallez S."/>
            <person name="Becker A."/>
            <person name="Gohl D.M."/>
            <person name="Silverstein K.A.T."/>
            <person name="Koren S."/>
            <person name="Bechman K.B."/>
            <person name="Herman A."/>
            <person name="Abrahante J.E."/>
            <person name="Garbe J."/>
        </authorList>
    </citation>
    <scope>NUCLEOTIDE SEQUENCE</scope>
    <source>
        <strain evidence="2">Duluth1</strain>
        <tissue evidence="2">Whole animal</tissue>
    </source>
</reference>
<evidence type="ECO:0000313" key="2">
    <source>
        <dbReference type="EMBL" id="KAH3828177.1"/>
    </source>
</evidence>
<feature type="region of interest" description="Disordered" evidence="1">
    <location>
        <begin position="19"/>
        <end position="40"/>
    </location>
</feature>
<proteinExistence type="predicted"/>